<comment type="caution">
    <text evidence="9">The sequence shown here is derived from an EMBL/GenBank/DDBJ whole genome shotgun (WGS) entry which is preliminary data.</text>
</comment>
<dbReference type="HOGENOM" id="CLU_014393_4_0_1"/>
<dbReference type="PRINTS" id="PR00475">
    <property type="entry name" value="HEXOKINASE"/>
</dbReference>
<evidence type="ECO:0000256" key="5">
    <source>
        <dbReference type="ARBA" id="ARBA00022840"/>
    </source>
</evidence>
<dbReference type="UniPathway" id="UPA00109">
    <property type="reaction ID" value="UER00180"/>
</dbReference>
<dbReference type="GO" id="GO:0006013">
    <property type="term" value="P:mannose metabolic process"/>
    <property type="evidence" value="ECO:0007669"/>
    <property type="project" value="TreeGrafter"/>
</dbReference>
<keyword evidence="2" id="KW-0808">Transferase</keyword>
<dbReference type="Pfam" id="PF00349">
    <property type="entry name" value="Hexokinase_1"/>
    <property type="match status" value="1"/>
</dbReference>
<evidence type="ECO:0000313" key="9">
    <source>
        <dbReference type="EMBL" id="KFX44684.1"/>
    </source>
</evidence>
<dbReference type="GO" id="GO:0005739">
    <property type="term" value="C:mitochondrion"/>
    <property type="evidence" value="ECO:0007669"/>
    <property type="project" value="TreeGrafter"/>
</dbReference>
<dbReference type="GO" id="GO:0005524">
    <property type="term" value="F:ATP binding"/>
    <property type="evidence" value="ECO:0007669"/>
    <property type="project" value="UniProtKB-KW"/>
</dbReference>
<dbReference type="InterPro" id="IPR043129">
    <property type="entry name" value="ATPase_NBD"/>
</dbReference>
<keyword evidence="3" id="KW-0547">Nucleotide-binding</keyword>
<dbReference type="PROSITE" id="PS51748">
    <property type="entry name" value="HEXOKINASE_2"/>
    <property type="match status" value="1"/>
</dbReference>
<evidence type="ECO:0000259" key="8">
    <source>
        <dbReference type="Pfam" id="PF03727"/>
    </source>
</evidence>
<dbReference type="GO" id="GO:0008865">
    <property type="term" value="F:fructokinase activity"/>
    <property type="evidence" value="ECO:0007669"/>
    <property type="project" value="TreeGrafter"/>
</dbReference>
<proteinExistence type="inferred from homology"/>
<reference evidence="9" key="1">
    <citation type="journal article" date="2014" name="PLoS Genet.">
        <title>Signature Gene Expression Reveals Novel Clues to the Molecular Mechanisms of Dimorphic Transition in Penicillium marneffei.</title>
        <authorList>
            <person name="Yang E."/>
            <person name="Wang G."/>
            <person name="Cai J."/>
            <person name="Woo P.C."/>
            <person name="Lau S.K."/>
            <person name="Yuen K.-Y."/>
            <person name="Chow W.-N."/>
            <person name="Lin X."/>
        </authorList>
    </citation>
    <scope>NUCLEOTIDE SEQUENCE [LARGE SCALE GENOMIC DNA]</scope>
    <source>
        <strain evidence="9">PM1</strain>
    </source>
</reference>
<feature type="region of interest" description="Disordered" evidence="6">
    <location>
        <begin position="570"/>
        <end position="591"/>
    </location>
</feature>
<dbReference type="PANTHER" id="PTHR19443:SF29">
    <property type="entry name" value="PHOSPHOTRANSFERASE"/>
    <property type="match status" value="1"/>
</dbReference>
<dbReference type="InterPro" id="IPR001312">
    <property type="entry name" value="Hexokinase"/>
</dbReference>
<evidence type="ECO:0000256" key="3">
    <source>
        <dbReference type="ARBA" id="ARBA00022741"/>
    </source>
</evidence>
<organism evidence="9">
    <name type="scientific">Talaromyces marneffei PM1</name>
    <dbReference type="NCBI Taxonomy" id="1077442"/>
    <lineage>
        <taxon>Eukaryota</taxon>
        <taxon>Fungi</taxon>
        <taxon>Dikarya</taxon>
        <taxon>Ascomycota</taxon>
        <taxon>Pezizomycotina</taxon>
        <taxon>Eurotiomycetes</taxon>
        <taxon>Eurotiomycetidae</taxon>
        <taxon>Eurotiales</taxon>
        <taxon>Trichocomaceae</taxon>
        <taxon>Talaromyces</taxon>
        <taxon>Talaromyces sect. Talaromyces</taxon>
    </lineage>
</organism>
<comment type="similarity">
    <text evidence="1">Belongs to the hexokinase family.</text>
</comment>
<dbReference type="eggNOG" id="KOG1369">
    <property type="taxonomic scope" value="Eukaryota"/>
</dbReference>
<dbReference type="EMBL" id="JPOX01000027">
    <property type="protein sequence ID" value="KFX44684.1"/>
    <property type="molecule type" value="Genomic_DNA"/>
</dbReference>
<keyword evidence="5" id="KW-0067">ATP-binding</keyword>
<evidence type="ECO:0000256" key="6">
    <source>
        <dbReference type="SAM" id="MobiDB-lite"/>
    </source>
</evidence>
<dbReference type="GO" id="GO:0006006">
    <property type="term" value="P:glucose metabolic process"/>
    <property type="evidence" value="ECO:0007669"/>
    <property type="project" value="TreeGrafter"/>
</dbReference>
<evidence type="ECO:0000256" key="4">
    <source>
        <dbReference type="ARBA" id="ARBA00022777"/>
    </source>
</evidence>
<name>A0A093V3X9_TALMA</name>
<dbReference type="SUPFAM" id="SSF53067">
    <property type="entry name" value="Actin-like ATPase domain"/>
    <property type="match status" value="2"/>
</dbReference>
<dbReference type="Gene3D" id="3.30.420.40">
    <property type="match status" value="1"/>
</dbReference>
<feature type="domain" description="Hexokinase N-terminal" evidence="7">
    <location>
        <begin position="64"/>
        <end position="314"/>
    </location>
</feature>
<evidence type="ECO:0000259" key="7">
    <source>
        <dbReference type="Pfam" id="PF00349"/>
    </source>
</evidence>
<dbReference type="Pfam" id="PF03727">
    <property type="entry name" value="Hexokinase_2"/>
    <property type="match status" value="1"/>
</dbReference>
<dbReference type="Gene3D" id="3.40.367.20">
    <property type="match status" value="1"/>
</dbReference>
<dbReference type="GO" id="GO:0004340">
    <property type="term" value="F:glucokinase activity"/>
    <property type="evidence" value="ECO:0007669"/>
    <property type="project" value="TreeGrafter"/>
</dbReference>
<feature type="compositionally biased region" description="Low complexity" evidence="6">
    <location>
        <begin position="570"/>
        <end position="579"/>
    </location>
</feature>
<dbReference type="GO" id="GO:0005829">
    <property type="term" value="C:cytosol"/>
    <property type="evidence" value="ECO:0007669"/>
    <property type="project" value="TreeGrafter"/>
</dbReference>
<dbReference type="CDD" id="cd24000">
    <property type="entry name" value="ASKHA_NBD_HK"/>
    <property type="match status" value="1"/>
</dbReference>
<dbReference type="GO" id="GO:0019158">
    <property type="term" value="F:mannokinase activity"/>
    <property type="evidence" value="ECO:0007669"/>
    <property type="project" value="TreeGrafter"/>
</dbReference>
<gene>
    <name evidence="9" type="ORF">GQ26_0271090</name>
</gene>
<dbReference type="GO" id="GO:0001678">
    <property type="term" value="P:intracellular glucose homeostasis"/>
    <property type="evidence" value="ECO:0007669"/>
    <property type="project" value="InterPro"/>
</dbReference>
<dbReference type="GO" id="GO:0006096">
    <property type="term" value="P:glycolytic process"/>
    <property type="evidence" value="ECO:0007669"/>
    <property type="project" value="UniProtKB-UniPathway"/>
</dbReference>
<dbReference type="PANTHER" id="PTHR19443">
    <property type="entry name" value="HEXOKINASE"/>
    <property type="match status" value="1"/>
</dbReference>
<dbReference type="GO" id="GO:0005536">
    <property type="term" value="F:D-glucose binding"/>
    <property type="evidence" value="ECO:0007669"/>
    <property type="project" value="InterPro"/>
</dbReference>
<dbReference type="InterPro" id="IPR022672">
    <property type="entry name" value="Hexokinase_N"/>
</dbReference>
<accession>A0A093V3X9</accession>
<dbReference type="AlphaFoldDB" id="A0A093V3X9"/>
<sequence length="661" mass="72685">MISNTQTAATLPWEHWPVHNRERSIYTFPPSPSSTIAAATTAATTNLRESTYQRMSLAAARKPLRDFLSPLQTSDAQLYDVACSFSHVFRDLAANNGDIDDESFSPVPVTRLPVGKEHGRYLAVDVGITTLKVAFIELLGEDENKGYPYTRPRSMSNMIRQVGHSRVRRTLEKAWRIEERLKQDEPHELFLWIGNCIAEVVKDDLLSNAGSDVEQPAFIETGIALGLPIRFILSLLYLWAATLMQTGKGFTIGTDLDLRQSILQGYERHTRRRSDSEDEETTRAAKRQRHYILPQLKIIALTNDAVATLLSLSYSIKSYPNSRVAMGIVLDEGCNATIPMTLSDLHPSKGRNILSQEPTAAQTLVSTEWTLYSASAPLREHGILTKWDLLLDARSTRPGFQPLEYMTGGRYIGELIRIICLDYFVNVLGIAEKYLPSPLTQSYALRTETIISIISAQLPLQTLVNTLNHSHATTAAAAGNIDFLPPPPYPTEWSWTIETANALRETAQSVQTRSAALVAAATVGLLASNHEVSLQDPNIPSSISASQFSIETQFLSTSPSKSFHEFSFGLPSSSSSKISAGGGGGNDGRRRDWFGGPEELVVACIGGIIQHYPNYKENCQRYIDRLLIKGGPQEGGKSVFLREATDGVIIGAGVLAGMFSA</sequence>
<protein>
    <submittedName>
        <fullName evidence="9">Hexokinase-1</fullName>
    </submittedName>
</protein>
<keyword evidence="4 9" id="KW-0418">Kinase</keyword>
<feature type="domain" description="Hexokinase C-terminal" evidence="8">
    <location>
        <begin position="326"/>
        <end position="657"/>
    </location>
</feature>
<evidence type="ECO:0000256" key="2">
    <source>
        <dbReference type="ARBA" id="ARBA00022679"/>
    </source>
</evidence>
<evidence type="ECO:0000256" key="1">
    <source>
        <dbReference type="ARBA" id="ARBA00009225"/>
    </source>
</evidence>
<dbReference type="InterPro" id="IPR022673">
    <property type="entry name" value="Hexokinase_C"/>
</dbReference>